<dbReference type="AlphaFoldDB" id="A0A098Y7K7"/>
<dbReference type="Gene3D" id="3.10.520.10">
    <property type="entry name" value="ApbE-like domains"/>
    <property type="match status" value="1"/>
</dbReference>
<sequence length="310" mass="33359">MSSATDTEGRSRWSFHGIGTRWEVVTSEPLAQDVRDHVLERVERFNAVWSRFRPDSVVAEIAAAENGGVFAFPAEAVTLFELFDRLSAATDGAVDPLVGRQLELLGYDSAYSLVPAPEDLRRQAVHQRPTWAADVVREGGTLVTRRPLVVDVGAAGKGLLVDLIAVLLEATGAAEFVIDASGDLRHRGASAVRVGLEHPLDPRSVIGVVELQNGSLCASATNRRAWGDGLHHVLDARTGEPVKGVLATWALAADAATADGLATALFSTDPRRLGQSFRFSHVRLFADGRAERSARFPGELFTRPAPPDSR</sequence>
<dbReference type="InterPro" id="IPR024932">
    <property type="entry name" value="ApbE"/>
</dbReference>
<evidence type="ECO:0000256" key="1">
    <source>
        <dbReference type="ARBA" id="ARBA00001946"/>
    </source>
</evidence>
<evidence type="ECO:0000256" key="3">
    <source>
        <dbReference type="ARBA" id="ARBA00016337"/>
    </source>
</evidence>
<dbReference type="OrthoDB" id="9778595at2"/>
<evidence type="ECO:0000256" key="5">
    <source>
        <dbReference type="ARBA" id="ARBA00022679"/>
    </source>
</evidence>
<name>A0A098Y7K7_9ACTN</name>
<proteinExistence type="predicted"/>
<protein>
    <recommendedName>
        <fullName evidence="3">FAD:protein FMN transferase</fullName>
        <ecNumber evidence="2">2.7.1.180</ecNumber>
    </recommendedName>
    <alternativeName>
        <fullName evidence="9">Flavin transferase</fullName>
    </alternativeName>
</protein>
<dbReference type="PANTHER" id="PTHR30040:SF2">
    <property type="entry name" value="FAD:PROTEIN FMN TRANSFERASE"/>
    <property type="match status" value="1"/>
</dbReference>
<evidence type="ECO:0000256" key="2">
    <source>
        <dbReference type="ARBA" id="ARBA00011955"/>
    </source>
</evidence>
<keyword evidence="8" id="KW-0460">Magnesium</keyword>
<dbReference type="PANTHER" id="PTHR30040">
    <property type="entry name" value="THIAMINE BIOSYNTHESIS LIPOPROTEIN APBE"/>
    <property type="match status" value="1"/>
</dbReference>
<dbReference type="Pfam" id="PF02424">
    <property type="entry name" value="ApbE"/>
    <property type="match status" value="1"/>
</dbReference>
<dbReference type="SUPFAM" id="SSF143631">
    <property type="entry name" value="ApbE-like"/>
    <property type="match status" value="1"/>
</dbReference>
<keyword evidence="6" id="KW-0479">Metal-binding</keyword>
<keyword evidence="5" id="KW-0808">Transferase</keyword>
<keyword evidence="4" id="KW-0285">Flavoprotein</keyword>
<evidence type="ECO:0000256" key="6">
    <source>
        <dbReference type="ARBA" id="ARBA00022723"/>
    </source>
</evidence>
<keyword evidence="12" id="KW-1185">Reference proteome</keyword>
<comment type="caution">
    <text evidence="11">The sequence shown here is derived from an EMBL/GenBank/DDBJ whole genome shotgun (WGS) entry which is preliminary data.</text>
</comment>
<evidence type="ECO:0000256" key="7">
    <source>
        <dbReference type="ARBA" id="ARBA00022827"/>
    </source>
</evidence>
<gene>
    <name evidence="11" type="ORF">IN07_10305</name>
</gene>
<comment type="cofactor">
    <cofactor evidence="1">
        <name>Mg(2+)</name>
        <dbReference type="ChEBI" id="CHEBI:18420"/>
    </cofactor>
</comment>
<comment type="catalytic activity">
    <reaction evidence="10">
        <text>L-threonyl-[protein] + FAD = FMN-L-threonyl-[protein] + AMP + H(+)</text>
        <dbReference type="Rhea" id="RHEA:36847"/>
        <dbReference type="Rhea" id="RHEA-COMP:11060"/>
        <dbReference type="Rhea" id="RHEA-COMP:11061"/>
        <dbReference type="ChEBI" id="CHEBI:15378"/>
        <dbReference type="ChEBI" id="CHEBI:30013"/>
        <dbReference type="ChEBI" id="CHEBI:57692"/>
        <dbReference type="ChEBI" id="CHEBI:74257"/>
        <dbReference type="ChEBI" id="CHEBI:456215"/>
        <dbReference type="EC" id="2.7.1.180"/>
    </reaction>
</comment>
<dbReference type="GO" id="GO:0046872">
    <property type="term" value="F:metal ion binding"/>
    <property type="evidence" value="ECO:0007669"/>
    <property type="project" value="UniProtKB-KW"/>
</dbReference>
<evidence type="ECO:0000313" key="12">
    <source>
        <dbReference type="Proteomes" id="UP000029713"/>
    </source>
</evidence>
<accession>A0A098Y7K7</accession>
<dbReference type="RefSeq" id="WP_052091104.1">
    <property type="nucleotide sequence ID" value="NZ_JPMX01000040.1"/>
</dbReference>
<dbReference type="Proteomes" id="UP000029713">
    <property type="component" value="Unassembled WGS sequence"/>
</dbReference>
<evidence type="ECO:0000256" key="10">
    <source>
        <dbReference type="ARBA" id="ARBA00048540"/>
    </source>
</evidence>
<evidence type="ECO:0000313" key="11">
    <source>
        <dbReference type="EMBL" id="KGH46823.1"/>
    </source>
</evidence>
<evidence type="ECO:0000256" key="9">
    <source>
        <dbReference type="ARBA" id="ARBA00031306"/>
    </source>
</evidence>
<dbReference type="EMBL" id="JPMX01000040">
    <property type="protein sequence ID" value="KGH46823.1"/>
    <property type="molecule type" value="Genomic_DNA"/>
</dbReference>
<keyword evidence="7" id="KW-0274">FAD</keyword>
<dbReference type="EC" id="2.7.1.180" evidence="2"/>
<reference evidence="11 12" key="1">
    <citation type="submission" date="2014-07" db="EMBL/GenBank/DDBJ databases">
        <title>Biosystematic studies on Modestobacter strains isolated from extreme hyper-arid desert soil and from historic building.</title>
        <authorList>
            <person name="Bukarasam K."/>
            <person name="Bull A."/>
            <person name="Girard G."/>
            <person name="van Wezel G."/>
            <person name="Goodfellow M."/>
        </authorList>
    </citation>
    <scope>NUCLEOTIDE SEQUENCE [LARGE SCALE GENOMIC DNA]</scope>
    <source>
        <strain evidence="11 12">KNN45-2b</strain>
    </source>
</reference>
<dbReference type="InterPro" id="IPR003374">
    <property type="entry name" value="ApbE-like_sf"/>
</dbReference>
<dbReference type="STRING" id="1522368.IN07_10305"/>
<organism evidence="11 12">
    <name type="scientific">Modestobacter caceresii</name>
    <dbReference type="NCBI Taxonomy" id="1522368"/>
    <lineage>
        <taxon>Bacteria</taxon>
        <taxon>Bacillati</taxon>
        <taxon>Actinomycetota</taxon>
        <taxon>Actinomycetes</taxon>
        <taxon>Geodermatophilales</taxon>
        <taxon>Geodermatophilaceae</taxon>
        <taxon>Modestobacter</taxon>
    </lineage>
</organism>
<evidence type="ECO:0000256" key="8">
    <source>
        <dbReference type="ARBA" id="ARBA00022842"/>
    </source>
</evidence>
<evidence type="ECO:0000256" key="4">
    <source>
        <dbReference type="ARBA" id="ARBA00022630"/>
    </source>
</evidence>
<dbReference type="GO" id="GO:0016740">
    <property type="term" value="F:transferase activity"/>
    <property type="evidence" value="ECO:0007669"/>
    <property type="project" value="UniProtKB-KW"/>
</dbReference>